<organism evidence="2 3">
    <name type="scientific">Vigna unguiculata</name>
    <name type="common">Cowpea</name>
    <dbReference type="NCBI Taxonomy" id="3917"/>
    <lineage>
        <taxon>Eukaryota</taxon>
        <taxon>Viridiplantae</taxon>
        <taxon>Streptophyta</taxon>
        <taxon>Embryophyta</taxon>
        <taxon>Tracheophyta</taxon>
        <taxon>Spermatophyta</taxon>
        <taxon>Magnoliopsida</taxon>
        <taxon>eudicotyledons</taxon>
        <taxon>Gunneridae</taxon>
        <taxon>Pentapetalae</taxon>
        <taxon>rosids</taxon>
        <taxon>fabids</taxon>
        <taxon>Fabales</taxon>
        <taxon>Fabaceae</taxon>
        <taxon>Papilionoideae</taxon>
        <taxon>50 kb inversion clade</taxon>
        <taxon>NPAAA clade</taxon>
        <taxon>indigoferoid/millettioid clade</taxon>
        <taxon>Phaseoleae</taxon>
        <taxon>Vigna</taxon>
    </lineage>
</organism>
<evidence type="ECO:0000256" key="1">
    <source>
        <dbReference type="SAM" id="MobiDB-lite"/>
    </source>
</evidence>
<evidence type="ECO:0000313" key="3">
    <source>
        <dbReference type="Proteomes" id="UP000501690"/>
    </source>
</evidence>
<dbReference type="AlphaFoldDB" id="A0A4D6KL33"/>
<feature type="compositionally biased region" description="Basic residues" evidence="1">
    <location>
        <begin position="1"/>
        <end position="11"/>
    </location>
</feature>
<feature type="region of interest" description="Disordered" evidence="1">
    <location>
        <begin position="1"/>
        <end position="26"/>
    </location>
</feature>
<dbReference type="Proteomes" id="UP000501690">
    <property type="component" value="Linkage Group LG1"/>
</dbReference>
<keyword evidence="3" id="KW-1185">Reference proteome</keyword>
<protein>
    <submittedName>
        <fullName evidence="2">Uncharacterized protein</fullName>
    </submittedName>
</protein>
<sequence>MEKKRTTRKLKTNTNMDQEPYPNQEDGCIKGLDGSRYQLMDVLGGEVEEDPCRMLKMSGDAAKIEKEMKLAFRNGGFVKMKSRIGAMV</sequence>
<accession>A0A4D6KL33</accession>
<proteinExistence type="predicted"/>
<name>A0A4D6KL33_VIGUN</name>
<gene>
    <name evidence="2" type="ORF">DEO72_LG1g2372</name>
</gene>
<dbReference type="EMBL" id="CP039345">
    <property type="protein sequence ID" value="QCD78736.1"/>
    <property type="molecule type" value="Genomic_DNA"/>
</dbReference>
<evidence type="ECO:0000313" key="2">
    <source>
        <dbReference type="EMBL" id="QCD78736.1"/>
    </source>
</evidence>
<reference evidence="2 3" key="1">
    <citation type="submission" date="2019-04" db="EMBL/GenBank/DDBJ databases">
        <title>An improved genome assembly and genetic linkage map for asparagus bean, Vigna unguiculata ssp. sesquipedialis.</title>
        <authorList>
            <person name="Xia Q."/>
            <person name="Zhang R."/>
            <person name="Dong Y."/>
        </authorList>
    </citation>
    <scope>NUCLEOTIDE SEQUENCE [LARGE SCALE GENOMIC DNA]</scope>
    <source>
        <tissue evidence="2">Leaf</tissue>
    </source>
</reference>